<evidence type="ECO:0000313" key="6">
    <source>
        <dbReference type="Proteomes" id="UP001152049"/>
    </source>
</evidence>
<gene>
    <name evidence="5" type="ORF">NW762_013250</name>
</gene>
<evidence type="ECO:0000256" key="1">
    <source>
        <dbReference type="ARBA" id="ARBA00022737"/>
    </source>
</evidence>
<evidence type="ECO:0000259" key="4">
    <source>
        <dbReference type="Pfam" id="PF24883"/>
    </source>
</evidence>
<dbReference type="EMBL" id="JAOQAZ010000040">
    <property type="protein sequence ID" value="KAJ4247112.1"/>
    <property type="molecule type" value="Genomic_DNA"/>
</dbReference>
<evidence type="ECO:0000259" key="3">
    <source>
        <dbReference type="Pfam" id="PF24809"/>
    </source>
</evidence>
<comment type="caution">
    <text evidence="5">The sequence shown here is derived from an EMBL/GenBank/DDBJ whole genome shotgun (WGS) entry which is preliminary data.</text>
</comment>
<feature type="domain" description="DUF7708" evidence="3">
    <location>
        <begin position="114"/>
        <end position="251"/>
    </location>
</feature>
<organism evidence="5 6">
    <name type="scientific">Fusarium torreyae</name>
    <dbReference type="NCBI Taxonomy" id="1237075"/>
    <lineage>
        <taxon>Eukaryota</taxon>
        <taxon>Fungi</taxon>
        <taxon>Dikarya</taxon>
        <taxon>Ascomycota</taxon>
        <taxon>Pezizomycotina</taxon>
        <taxon>Sordariomycetes</taxon>
        <taxon>Hypocreomycetidae</taxon>
        <taxon>Hypocreales</taxon>
        <taxon>Nectriaceae</taxon>
        <taxon>Fusarium</taxon>
    </lineage>
</organism>
<keyword evidence="1" id="KW-0677">Repeat</keyword>
<dbReference type="InterPro" id="IPR056125">
    <property type="entry name" value="DUF7708"/>
</dbReference>
<feature type="region of interest" description="Disordered" evidence="2">
    <location>
        <begin position="1"/>
        <end position="26"/>
    </location>
</feature>
<dbReference type="InterPro" id="IPR056884">
    <property type="entry name" value="NPHP3-like_N"/>
</dbReference>
<evidence type="ECO:0000256" key="2">
    <source>
        <dbReference type="SAM" id="MobiDB-lite"/>
    </source>
</evidence>
<feature type="domain" description="Nephrocystin 3-like N-terminal" evidence="4">
    <location>
        <begin position="394"/>
        <end position="561"/>
    </location>
</feature>
<evidence type="ECO:0000313" key="5">
    <source>
        <dbReference type="EMBL" id="KAJ4247112.1"/>
    </source>
</evidence>
<sequence length="608" mass="68079">MSGDTLLPDIASGVDNRPPSTAPQEQDATVWQKWVDFGNGSNDNSLAPLEEQRQKVVDLWKRFEHHFPSESNSLQTPNSVPAIATLYEAIGQAQIAWQAKQEQGVRPVRDRFFNFAETMNEYSYLFSIIPNGDKYTSLITGVVSSVVKVSVNYRKVAEGFSEALSDVSDHLRSVKKIFKGTDSPDMRHHVIKLYCEIFELLCHALTWFTSKRKRIGAAFKKNFHDDTVVSLLNKIEKTITAIDREANYIAHGQVREIYEMVLDPRLEDRLRSVGVQSRRDGEAAVEGKLDRMKDAIGFQSTQSLVLSGKNSEERSQPDDLVEEIGSADEPTVLATEDEFIDSTSSEDEIEEQCSRYDIERFSAHLVDYRENSVQAPSPLRGDPVSLLPHEVILKIQQWINAPESKTIWVQGPPSMPHNSIVSRAAAKVYDLSFQTRLPCVVFFCQPRYTFARDKGLTQKEAGLIALLYTVIRQLVCLLPTGFPATEGLGEKNFHLLNGSMKSVSEALNLIRALLTHAPSTLIWVVDGLQLVEDKTTIPFLREFVDILKAQQTAGVHKVFFTTQGNSSVLARGVDFRERVDASRTAPPGAVLRGGSDIRQLEGPAIRRF</sequence>
<dbReference type="OrthoDB" id="4840035at2759"/>
<dbReference type="Proteomes" id="UP001152049">
    <property type="component" value="Unassembled WGS sequence"/>
</dbReference>
<dbReference type="Pfam" id="PF24883">
    <property type="entry name" value="NPHP3_N"/>
    <property type="match status" value="1"/>
</dbReference>
<evidence type="ECO:0008006" key="7">
    <source>
        <dbReference type="Google" id="ProtNLM"/>
    </source>
</evidence>
<reference evidence="5" key="1">
    <citation type="submission" date="2022-09" db="EMBL/GenBank/DDBJ databases">
        <title>Fusarium specimens isolated from Avocado Roots.</title>
        <authorList>
            <person name="Stajich J."/>
            <person name="Roper C."/>
            <person name="Heimlech-Rivalta G."/>
        </authorList>
    </citation>
    <scope>NUCLEOTIDE SEQUENCE</scope>
    <source>
        <strain evidence="5">CF00136</strain>
    </source>
</reference>
<dbReference type="PANTHER" id="PTHR40619">
    <property type="entry name" value="FUNGAL STAND N-TERMINAL GOODBYE DOMAIN-CONTAINING PROTEIN"/>
    <property type="match status" value="1"/>
</dbReference>
<name>A0A9W8RPD1_9HYPO</name>
<proteinExistence type="predicted"/>
<dbReference type="AlphaFoldDB" id="A0A9W8RPD1"/>
<dbReference type="Pfam" id="PF24809">
    <property type="entry name" value="DUF7708"/>
    <property type="match status" value="1"/>
</dbReference>
<accession>A0A9W8RPD1</accession>
<protein>
    <recommendedName>
        <fullName evidence="7">Fungal STAND N-terminal Goodbye domain-containing protein</fullName>
    </recommendedName>
</protein>
<dbReference type="PANTHER" id="PTHR40619:SF3">
    <property type="entry name" value="FUNGAL STAND N-TERMINAL GOODBYE DOMAIN-CONTAINING PROTEIN"/>
    <property type="match status" value="1"/>
</dbReference>
<keyword evidence="6" id="KW-1185">Reference proteome</keyword>